<dbReference type="GO" id="GO:0016627">
    <property type="term" value="F:oxidoreductase activity, acting on the CH-CH group of donors"/>
    <property type="evidence" value="ECO:0007669"/>
    <property type="project" value="TreeGrafter"/>
</dbReference>
<dbReference type="NCBIfam" id="TIGR03618">
    <property type="entry name" value="Rv1155_F420"/>
    <property type="match status" value="1"/>
</dbReference>
<dbReference type="Proteomes" id="UP000002247">
    <property type="component" value="Chromosome"/>
</dbReference>
<dbReference type="RefSeq" id="WP_013137188.1">
    <property type="nucleotide sequence ID" value="NC_014168.1"/>
</dbReference>
<dbReference type="InterPro" id="IPR012349">
    <property type="entry name" value="Split_barrel_FMN-bd"/>
</dbReference>
<protein>
    <submittedName>
        <fullName evidence="3">Putative F420-dependent enzyme</fullName>
    </submittedName>
</protein>
<name>D6ZAJ0_SEGRD</name>
<evidence type="ECO:0000313" key="4">
    <source>
        <dbReference type="Proteomes" id="UP000002247"/>
    </source>
</evidence>
<evidence type="ECO:0000259" key="2">
    <source>
        <dbReference type="Pfam" id="PF01243"/>
    </source>
</evidence>
<dbReference type="EMBL" id="CP001958">
    <property type="protein sequence ID" value="ADG96732.1"/>
    <property type="molecule type" value="Genomic_DNA"/>
</dbReference>
<dbReference type="Pfam" id="PF01243">
    <property type="entry name" value="PNPOx_N"/>
    <property type="match status" value="1"/>
</dbReference>
<evidence type="ECO:0000256" key="1">
    <source>
        <dbReference type="ARBA" id="ARBA00023002"/>
    </source>
</evidence>
<dbReference type="GO" id="GO:0070967">
    <property type="term" value="F:coenzyme F420 binding"/>
    <property type="evidence" value="ECO:0007669"/>
    <property type="project" value="TreeGrafter"/>
</dbReference>
<feature type="domain" description="Pyridoxamine 5'-phosphate oxidase N-terminal" evidence="2">
    <location>
        <begin position="11"/>
        <end position="140"/>
    </location>
</feature>
<dbReference type="AlphaFoldDB" id="D6ZAJ0"/>
<dbReference type="InterPro" id="IPR011576">
    <property type="entry name" value="Pyridox_Oxase_N"/>
</dbReference>
<proteinExistence type="predicted"/>
<dbReference type="Gene3D" id="2.30.110.10">
    <property type="entry name" value="Electron Transport, Fmn-binding Protein, Chain A"/>
    <property type="match status" value="1"/>
</dbReference>
<evidence type="ECO:0000313" key="3">
    <source>
        <dbReference type="EMBL" id="ADG96732.1"/>
    </source>
</evidence>
<dbReference type="KEGG" id="srt:Srot_0245"/>
<dbReference type="InterPro" id="IPR052019">
    <property type="entry name" value="F420H2_bilvrd_red/Heme_oxyg"/>
</dbReference>
<keyword evidence="1" id="KW-0560">Oxidoreductase</keyword>
<organism evidence="3 4">
    <name type="scientific">Segniliparus rotundus (strain ATCC BAA-972 / CDC 1076 / CIP 108378 / DSM 44985 / JCM 13578)</name>
    <dbReference type="NCBI Taxonomy" id="640132"/>
    <lineage>
        <taxon>Bacteria</taxon>
        <taxon>Bacillati</taxon>
        <taxon>Actinomycetota</taxon>
        <taxon>Actinomycetes</taxon>
        <taxon>Mycobacteriales</taxon>
        <taxon>Segniliparaceae</taxon>
        <taxon>Segniliparus</taxon>
    </lineage>
</organism>
<dbReference type="HOGENOM" id="CLU_123922_2_0_11"/>
<dbReference type="STRING" id="640132.Srot_0245"/>
<keyword evidence="4" id="KW-1185">Reference proteome</keyword>
<dbReference type="eggNOG" id="COG3467">
    <property type="taxonomic scope" value="Bacteria"/>
</dbReference>
<dbReference type="GO" id="GO:0005829">
    <property type="term" value="C:cytosol"/>
    <property type="evidence" value="ECO:0007669"/>
    <property type="project" value="TreeGrafter"/>
</dbReference>
<dbReference type="SUPFAM" id="SSF50475">
    <property type="entry name" value="FMN-binding split barrel"/>
    <property type="match status" value="1"/>
</dbReference>
<sequence length="147" mass="16021">MAEAHPEVTFAPEVRAFLEEGTRTGVVAWAGATGQPYAAPVWFVVEQDVLLFTTMADSAKAKAMRRDPRIALTAQLSEPPYAYVQVRGIAELIEDLAEVRRVATLAGGRYMGQDRAEEFGERNGQPGEVVVRLRPTTVTAMLDVTAT</sequence>
<dbReference type="InterPro" id="IPR019920">
    <property type="entry name" value="F420-binding_dom_put"/>
</dbReference>
<accession>D6ZAJ0</accession>
<gene>
    <name evidence="3" type="ordered locus">Srot_0245</name>
</gene>
<dbReference type="OrthoDB" id="159383at2"/>
<dbReference type="PANTHER" id="PTHR35176:SF1">
    <property type="entry name" value="F420H(2)-DEPENDENT BILIVERDIN REDUCTASE"/>
    <property type="match status" value="1"/>
</dbReference>
<reference evidence="3 4" key="1">
    <citation type="journal article" date="2010" name="Stand. Genomic Sci.">
        <title>Complete genome sequence of Segniliparus rotundus type strain (CDC 1076).</title>
        <authorList>
            <person name="Sikorski J."/>
            <person name="Lapidus A."/>
            <person name="Copeland A."/>
            <person name="Misra M."/>
            <person name="Glavina Del Rio T."/>
            <person name="Nolan M."/>
            <person name="Lucas S."/>
            <person name="Chen F."/>
            <person name="Tice H."/>
            <person name="Cheng J.F."/>
            <person name="Jando M."/>
            <person name="Schneider S."/>
            <person name="Bruce D."/>
            <person name="Goodwin L."/>
            <person name="Pitluck S."/>
            <person name="Liolios K."/>
            <person name="Mikhailova N."/>
            <person name="Pati A."/>
            <person name="Ivanova N."/>
            <person name="Mavromatis K."/>
            <person name="Chen A."/>
            <person name="Palaniappan K."/>
            <person name="Chertkov O."/>
            <person name="Land M."/>
            <person name="Hauser L."/>
            <person name="Chang Y.J."/>
            <person name="Jeffries C.D."/>
            <person name="Brettin T."/>
            <person name="Detter J.C."/>
            <person name="Han C."/>
            <person name="Rohde M."/>
            <person name="Goker M."/>
            <person name="Bristow J."/>
            <person name="Eisen J.A."/>
            <person name="Markowitz V."/>
            <person name="Hugenholtz P."/>
            <person name="Kyrpides N.C."/>
            <person name="Klenk H.P."/>
        </authorList>
    </citation>
    <scope>NUCLEOTIDE SEQUENCE [LARGE SCALE GENOMIC DNA]</scope>
    <source>
        <strain evidence="4">ATCC BAA-972 / CDC 1076 / CIP 108378 / DSM 44985 / JCM 13578</strain>
    </source>
</reference>
<dbReference type="PANTHER" id="PTHR35176">
    <property type="entry name" value="HEME OXYGENASE HI_0854-RELATED"/>
    <property type="match status" value="1"/>
</dbReference>